<keyword evidence="3" id="KW-1185">Reference proteome</keyword>
<dbReference type="RefSeq" id="WP_344915148.1">
    <property type="nucleotide sequence ID" value="NZ_BAABAQ010000001.1"/>
</dbReference>
<feature type="domain" description="Aspartyl/asparaginy/proline hydroxylase" evidence="1">
    <location>
        <begin position="34"/>
        <end position="174"/>
    </location>
</feature>
<evidence type="ECO:0000313" key="3">
    <source>
        <dbReference type="Proteomes" id="UP001501251"/>
    </source>
</evidence>
<evidence type="ECO:0000259" key="1">
    <source>
        <dbReference type="Pfam" id="PF05118"/>
    </source>
</evidence>
<organism evidence="2 3">
    <name type="scientific">Streptosporangium oxazolinicum</name>
    <dbReference type="NCBI Taxonomy" id="909287"/>
    <lineage>
        <taxon>Bacteria</taxon>
        <taxon>Bacillati</taxon>
        <taxon>Actinomycetota</taxon>
        <taxon>Actinomycetes</taxon>
        <taxon>Streptosporangiales</taxon>
        <taxon>Streptosporangiaceae</taxon>
        <taxon>Streptosporangium</taxon>
    </lineage>
</organism>
<name>A0ABP8AEG5_9ACTN</name>
<proteinExistence type="predicted"/>
<protein>
    <recommendedName>
        <fullName evidence="1">Aspartyl/asparaginy/proline hydroxylase domain-containing protein</fullName>
    </recommendedName>
</protein>
<gene>
    <name evidence="2" type="ORF">GCM10022252_08770</name>
</gene>
<evidence type="ECO:0000313" key="2">
    <source>
        <dbReference type="EMBL" id="GAA4182606.1"/>
    </source>
</evidence>
<dbReference type="Proteomes" id="UP001501251">
    <property type="component" value="Unassembled WGS sequence"/>
</dbReference>
<dbReference type="EMBL" id="BAABAQ010000001">
    <property type="protein sequence ID" value="GAA4182606.1"/>
    <property type="molecule type" value="Genomic_DNA"/>
</dbReference>
<reference evidence="3" key="1">
    <citation type="journal article" date="2019" name="Int. J. Syst. Evol. Microbiol.">
        <title>The Global Catalogue of Microorganisms (GCM) 10K type strain sequencing project: providing services to taxonomists for standard genome sequencing and annotation.</title>
        <authorList>
            <consortium name="The Broad Institute Genomics Platform"/>
            <consortium name="The Broad Institute Genome Sequencing Center for Infectious Disease"/>
            <person name="Wu L."/>
            <person name="Ma J."/>
        </authorList>
    </citation>
    <scope>NUCLEOTIDE SEQUENCE [LARGE SCALE GENOMIC DNA]</scope>
    <source>
        <strain evidence="3">JCM 17388</strain>
    </source>
</reference>
<sequence>MTSLAQQVARAGTVDPDVLERVRHETLTVPEGWIAQYGEYQSGGWGTLSLLNETGVATDVTITDCEPVETALLASMPATRRFLNELGLRYMWARIARLDAGAFLWEHRDYGELRSVERHRLHIPIITSTSAYLVLAGSAVHLAAGNIWRLTPTFAHGACNLYGPTRFHLILDCYASPELAELTAGQQLPHDHVRHLPRLDDDLLRRKVEQARSLVRLGYGRAAERHLLRLFFTNALPEGRVYDLISELYDHSGATRTAEMWRNRKSVLLGTNLA</sequence>
<dbReference type="InterPro" id="IPR007803">
    <property type="entry name" value="Asp/Arg/Pro-Hydrxlase"/>
</dbReference>
<dbReference type="SUPFAM" id="SSF51197">
    <property type="entry name" value="Clavaminate synthase-like"/>
    <property type="match status" value="1"/>
</dbReference>
<dbReference type="InterPro" id="IPR027443">
    <property type="entry name" value="IPNS-like_sf"/>
</dbReference>
<accession>A0ABP8AEG5</accession>
<dbReference type="Gene3D" id="2.60.120.330">
    <property type="entry name" value="B-lactam Antibiotic, Isopenicillin N Synthase, Chain"/>
    <property type="match status" value="1"/>
</dbReference>
<comment type="caution">
    <text evidence="2">The sequence shown here is derived from an EMBL/GenBank/DDBJ whole genome shotgun (WGS) entry which is preliminary data.</text>
</comment>
<dbReference type="Pfam" id="PF05118">
    <property type="entry name" value="Asp_Arg_Hydrox"/>
    <property type="match status" value="1"/>
</dbReference>